<name>K6VL22_9MICO</name>
<keyword evidence="3" id="KW-0808">Transferase</keyword>
<dbReference type="InterPro" id="IPR015421">
    <property type="entry name" value="PyrdxlP-dep_Trfase_major"/>
</dbReference>
<dbReference type="InterPro" id="IPR015424">
    <property type="entry name" value="PyrdxlP-dep_Trfase"/>
</dbReference>
<organism evidence="7 8">
    <name type="scientific">Kineosphaera limosa NBRC 100340</name>
    <dbReference type="NCBI Taxonomy" id="1184609"/>
    <lineage>
        <taxon>Bacteria</taxon>
        <taxon>Bacillati</taxon>
        <taxon>Actinomycetota</taxon>
        <taxon>Actinomycetes</taxon>
        <taxon>Micrococcales</taxon>
        <taxon>Dermatophilaceae</taxon>
        <taxon>Kineosphaera</taxon>
    </lineage>
</organism>
<evidence type="ECO:0000256" key="3">
    <source>
        <dbReference type="RuleBase" id="RU000481"/>
    </source>
</evidence>
<dbReference type="InterPro" id="IPR036518">
    <property type="entry name" value="CobE/GbiG_C_sf"/>
</dbReference>
<feature type="compositionally biased region" description="Low complexity" evidence="4">
    <location>
        <begin position="480"/>
        <end position="496"/>
    </location>
</feature>
<dbReference type="SUPFAM" id="SSF53383">
    <property type="entry name" value="PLP-dependent transferases"/>
    <property type="match status" value="1"/>
</dbReference>
<dbReference type="Gene3D" id="3.40.640.10">
    <property type="entry name" value="Type I PLP-dependent aspartate aminotransferase-like (Major domain)"/>
    <property type="match status" value="1"/>
</dbReference>
<feature type="compositionally biased region" description="Basic and acidic residues" evidence="4">
    <location>
        <begin position="504"/>
        <end position="513"/>
    </location>
</feature>
<keyword evidence="2" id="KW-0663">Pyridoxal phosphate</keyword>
<dbReference type="SUPFAM" id="SSF159664">
    <property type="entry name" value="CobE/GbiG C-terminal domain-like"/>
    <property type="match status" value="1"/>
</dbReference>
<reference evidence="7 8" key="1">
    <citation type="submission" date="2012-08" db="EMBL/GenBank/DDBJ databases">
        <title>Whole genome shotgun sequence of Kineosphaera limosa NBRC 100340.</title>
        <authorList>
            <person name="Yoshida I."/>
            <person name="Isaki S."/>
            <person name="Hosoyama A."/>
            <person name="Tsuchikane K."/>
            <person name="Katsumata H."/>
            <person name="Ando Y."/>
            <person name="Ohji S."/>
            <person name="Hamada M."/>
            <person name="Tamura T."/>
            <person name="Yamazoe A."/>
            <person name="Yamazaki S."/>
            <person name="Fujita N."/>
        </authorList>
    </citation>
    <scope>NUCLEOTIDE SEQUENCE [LARGE SCALE GENOMIC DNA]</scope>
    <source>
        <strain evidence="7 8">NBRC 100340</strain>
    </source>
</reference>
<keyword evidence="3" id="KW-0032">Aminotransferase</keyword>
<evidence type="ECO:0000256" key="4">
    <source>
        <dbReference type="SAM" id="MobiDB-lite"/>
    </source>
</evidence>
<dbReference type="GO" id="GO:0030170">
    <property type="term" value="F:pyridoxal phosphate binding"/>
    <property type="evidence" value="ECO:0007669"/>
    <property type="project" value="InterPro"/>
</dbReference>
<sequence>MSGPGLIVGLGVCSSSDPVAAAPAITAALARTTAGELAGAPVLAVATWADKADHPAVQAIAKALGAPVRGHDATSLRAQQPGSARVADLTGGAVGSVAQAAVLAAGARPLHDKQTAGGCTFVVGVLDGGPWDPLLHHGDVEARGATIDLAVNVAVSAPPSWLLAVMSDALFGVAAYPDERPAREVLAAHLGLPEESILLVNGAAEAFSLLAQARDWRAPLVVHPQFTEPDAALRAAGHPPAHHVLDAREHFALNPAAVPDVADLVVIGNPTNPTSRLHDTADLRAVREAGPADRLLVVDEAFLDVLPADSRSSATLIGEAAVDAGLCVIRSLTKTFGLAGIRAGYVVAAPPLIARMRQLQPAWSVNSLALAAITASATPCAQNHVAAIAAALPARRQHLVAGLSLLGFTVVPAPAAPFVLAQHPHAALIRRRLATHGIAVRRADTFPGLGREWLRLAVRDEATTDQVLSAIAHALAGTADGDAAAGDTAPGDGIPDQRAAPDPLDTRERQEPR</sequence>
<evidence type="ECO:0000259" key="6">
    <source>
        <dbReference type="Pfam" id="PF01890"/>
    </source>
</evidence>
<evidence type="ECO:0000256" key="1">
    <source>
        <dbReference type="ARBA" id="ARBA00001933"/>
    </source>
</evidence>
<dbReference type="eggNOG" id="COG0079">
    <property type="taxonomic scope" value="Bacteria"/>
</dbReference>
<dbReference type="Pfam" id="PF01890">
    <property type="entry name" value="CbiG_C"/>
    <property type="match status" value="1"/>
</dbReference>
<dbReference type="GO" id="GO:0008483">
    <property type="term" value="F:transaminase activity"/>
    <property type="evidence" value="ECO:0007669"/>
    <property type="project" value="UniProtKB-KW"/>
</dbReference>
<dbReference type="InterPro" id="IPR002750">
    <property type="entry name" value="CobE/GbiG_C"/>
</dbReference>
<dbReference type="Gene3D" id="3.30.420.180">
    <property type="entry name" value="CobE/GbiG C-terminal domain"/>
    <property type="match status" value="1"/>
</dbReference>
<dbReference type="PROSITE" id="PS00105">
    <property type="entry name" value="AA_TRANSFER_CLASS_1"/>
    <property type="match status" value="1"/>
</dbReference>
<dbReference type="Gene3D" id="3.90.1150.10">
    <property type="entry name" value="Aspartate Aminotransferase, domain 1"/>
    <property type="match status" value="1"/>
</dbReference>
<keyword evidence="8" id="KW-1185">Reference proteome</keyword>
<feature type="domain" description="Aminotransferase class I/classII large" evidence="5">
    <location>
        <begin position="182"/>
        <end position="471"/>
    </location>
</feature>
<dbReference type="PANTHER" id="PTHR42885">
    <property type="entry name" value="HISTIDINOL-PHOSPHATE AMINOTRANSFERASE-RELATED"/>
    <property type="match status" value="1"/>
</dbReference>
<evidence type="ECO:0000313" key="8">
    <source>
        <dbReference type="Proteomes" id="UP000008366"/>
    </source>
</evidence>
<dbReference type="RefSeq" id="WP_006593440.1">
    <property type="nucleotide sequence ID" value="NZ_BAHD01000052.1"/>
</dbReference>
<comment type="caution">
    <text evidence="7">The sequence shown here is derived from an EMBL/GenBank/DDBJ whole genome shotgun (WGS) entry which is preliminary data.</text>
</comment>
<evidence type="ECO:0000313" key="7">
    <source>
        <dbReference type="EMBL" id="GAB96908.1"/>
    </source>
</evidence>
<dbReference type="CDD" id="cd00609">
    <property type="entry name" value="AAT_like"/>
    <property type="match status" value="1"/>
</dbReference>
<dbReference type="AlphaFoldDB" id="K6VL22"/>
<dbReference type="EMBL" id="BAHD01000052">
    <property type="protein sequence ID" value="GAB96908.1"/>
    <property type="molecule type" value="Genomic_DNA"/>
</dbReference>
<proteinExistence type="inferred from homology"/>
<comment type="similarity">
    <text evidence="3">Belongs to the class-I pyridoxal-phosphate-dependent aminotransferase family.</text>
</comment>
<dbReference type="InterPro" id="IPR004838">
    <property type="entry name" value="NHTrfase_class1_PyrdxlP-BS"/>
</dbReference>
<comment type="cofactor">
    <cofactor evidence="1 3">
        <name>pyridoxal 5'-phosphate</name>
        <dbReference type="ChEBI" id="CHEBI:597326"/>
    </cofactor>
</comment>
<dbReference type="InterPro" id="IPR015422">
    <property type="entry name" value="PyrdxlP-dep_Trfase_small"/>
</dbReference>
<dbReference type="PANTHER" id="PTHR42885:SF1">
    <property type="entry name" value="THREONINE-PHOSPHATE DECARBOXYLASE"/>
    <property type="match status" value="1"/>
</dbReference>
<evidence type="ECO:0000259" key="5">
    <source>
        <dbReference type="Pfam" id="PF00155"/>
    </source>
</evidence>
<dbReference type="Pfam" id="PF00155">
    <property type="entry name" value="Aminotran_1_2"/>
    <property type="match status" value="1"/>
</dbReference>
<dbReference type="EC" id="2.6.1.-" evidence="3"/>
<protein>
    <recommendedName>
        <fullName evidence="3">Aminotransferase</fullName>
        <ecNumber evidence="3">2.6.1.-</ecNumber>
    </recommendedName>
</protein>
<feature type="region of interest" description="Disordered" evidence="4">
    <location>
        <begin position="480"/>
        <end position="513"/>
    </location>
</feature>
<dbReference type="NCBIfam" id="NF005915">
    <property type="entry name" value="PRK07908.1"/>
    <property type="match status" value="1"/>
</dbReference>
<dbReference type="InterPro" id="IPR004839">
    <property type="entry name" value="Aminotransferase_I/II_large"/>
</dbReference>
<gene>
    <name evidence="7" type="ORF">KILIM_052_00060</name>
</gene>
<feature type="domain" description="CobE/GbiG C-terminal" evidence="6">
    <location>
        <begin position="6"/>
        <end position="122"/>
    </location>
</feature>
<dbReference type="Proteomes" id="UP000008366">
    <property type="component" value="Unassembled WGS sequence"/>
</dbReference>
<accession>K6VL22</accession>
<evidence type="ECO:0000256" key="2">
    <source>
        <dbReference type="ARBA" id="ARBA00022898"/>
    </source>
</evidence>
<dbReference type="STRING" id="1184609.KILIM_052_00060"/>
<dbReference type="GO" id="GO:0009236">
    <property type="term" value="P:cobalamin biosynthetic process"/>
    <property type="evidence" value="ECO:0007669"/>
    <property type="project" value="InterPro"/>
</dbReference>